<reference evidence="4" key="1">
    <citation type="journal article" date="2023" name="Commun. Biol.">
        <title>Genome analysis of Parmales, the sister group of diatoms, reveals the evolutionary specialization of diatoms from phago-mixotrophs to photoautotrophs.</title>
        <authorList>
            <person name="Ban H."/>
            <person name="Sato S."/>
            <person name="Yoshikawa S."/>
            <person name="Yamada K."/>
            <person name="Nakamura Y."/>
            <person name="Ichinomiya M."/>
            <person name="Sato N."/>
            <person name="Blanc-Mathieu R."/>
            <person name="Endo H."/>
            <person name="Kuwata A."/>
            <person name="Ogata H."/>
        </authorList>
    </citation>
    <scope>NUCLEOTIDE SEQUENCE [LARGE SCALE GENOMIC DNA]</scope>
    <source>
        <strain evidence="4">NIES 3701</strain>
    </source>
</reference>
<evidence type="ECO:0000256" key="1">
    <source>
        <dbReference type="SAM" id="MobiDB-lite"/>
    </source>
</evidence>
<keyword evidence="2" id="KW-0472">Membrane</keyword>
<keyword evidence="4" id="KW-1185">Reference proteome</keyword>
<dbReference type="AlphaFoldDB" id="A0A9W7EH43"/>
<dbReference type="Proteomes" id="UP001165085">
    <property type="component" value="Unassembled WGS sequence"/>
</dbReference>
<dbReference type="EMBL" id="BRXY01000198">
    <property type="protein sequence ID" value="GMH76483.1"/>
    <property type="molecule type" value="Genomic_DNA"/>
</dbReference>
<sequence>MSGSDATMSPVNSPVRGTVSPVRGTVVRSPVRGMGTTSVSHSYDNGDNGYDNYSDYIGVQSIIVRLFLLFESLVIFPTWGIIAPQFLVYYAIYTLISTSVSFSKLVKREKLAKRKKVYDRYNNLLQKRLQNLPPSPKKASMHPPPPPIINPLSPPADLKRLSLPNLLKHVSSSNSLALIHKLQLASDEAREDLQDLVIAGGGFMIEESPMSSPAGSPRRGGKEVQKKKESFFQLLLTSPFVLVDSLLSKKRVLFTLFTLVVHLSRTFLHLLLDAQEVRKYLILISVSGPTLFEQYELLFGEGKSVFNRTAMTSFTIHSVSFLVLFLCVSYEVPGVYGYLSRIFGFCYEVIFPVGVVISGLEGWRKGAEGDAERKREGVEGLERVADLNVRPPHTLRTPPTTPRSKPGNISPERVEVDYWDSQKGSDTATCASSIMLRNERVEDVEEEDEYIDDVDLRMDRHHVGSGEDYEEDGVVEEVDKVSICASTKSVNEGFEEGVGEMWEEEEGGGGEGTGEGLRGLNLPIRPVEVQEFFQRQESL</sequence>
<feature type="transmembrane region" description="Helical" evidence="2">
    <location>
        <begin position="88"/>
        <end position="106"/>
    </location>
</feature>
<keyword evidence="2" id="KW-1133">Transmembrane helix</keyword>
<feature type="region of interest" description="Disordered" evidence="1">
    <location>
        <begin position="390"/>
        <end position="411"/>
    </location>
</feature>
<evidence type="ECO:0000313" key="3">
    <source>
        <dbReference type="EMBL" id="GMH76483.1"/>
    </source>
</evidence>
<feature type="transmembrane region" description="Helical" evidence="2">
    <location>
        <begin position="62"/>
        <end position="82"/>
    </location>
</feature>
<accession>A0A9W7EH43</accession>
<name>A0A9W7EH43_9STRA</name>
<protein>
    <submittedName>
        <fullName evidence="3">Uncharacterized protein</fullName>
    </submittedName>
</protein>
<evidence type="ECO:0000256" key="2">
    <source>
        <dbReference type="SAM" id="Phobius"/>
    </source>
</evidence>
<proteinExistence type="predicted"/>
<evidence type="ECO:0000313" key="4">
    <source>
        <dbReference type="Proteomes" id="UP001165085"/>
    </source>
</evidence>
<dbReference type="OrthoDB" id="206743at2759"/>
<organism evidence="3 4">
    <name type="scientific">Triparma strigata</name>
    <dbReference type="NCBI Taxonomy" id="1606541"/>
    <lineage>
        <taxon>Eukaryota</taxon>
        <taxon>Sar</taxon>
        <taxon>Stramenopiles</taxon>
        <taxon>Ochrophyta</taxon>
        <taxon>Bolidophyceae</taxon>
        <taxon>Parmales</taxon>
        <taxon>Triparmaceae</taxon>
        <taxon>Triparma</taxon>
    </lineage>
</organism>
<comment type="caution">
    <text evidence="3">The sequence shown here is derived from an EMBL/GenBank/DDBJ whole genome shotgun (WGS) entry which is preliminary data.</text>
</comment>
<gene>
    <name evidence="3" type="ORF">TrST_g10055</name>
</gene>
<feature type="transmembrane region" description="Helical" evidence="2">
    <location>
        <begin position="314"/>
        <end position="332"/>
    </location>
</feature>
<keyword evidence="2" id="KW-0812">Transmembrane</keyword>
<feature type="region of interest" description="Disordered" evidence="1">
    <location>
        <begin position="1"/>
        <end position="21"/>
    </location>
</feature>
<feature type="compositionally biased region" description="Polar residues" evidence="1">
    <location>
        <begin position="1"/>
        <end position="12"/>
    </location>
</feature>